<dbReference type="RefSeq" id="WP_153093716.1">
    <property type="nucleotide sequence ID" value="NZ_VZBX01000138.1"/>
</dbReference>
<reference evidence="3" key="1">
    <citation type="submission" date="2019-09" db="EMBL/GenBank/DDBJ databases">
        <title>Distinct polysaccharide growth profiles of human intestinal Prevotella copri isolates.</title>
        <authorList>
            <person name="Fehlner-Peach H."/>
            <person name="Magnabosco C."/>
            <person name="Raghavan V."/>
            <person name="Scher J.U."/>
            <person name="Tett A."/>
            <person name="Cox L.M."/>
            <person name="Gottsegen C."/>
            <person name="Watters A."/>
            <person name="Wiltshire- Gordon J.D."/>
            <person name="Segata N."/>
            <person name="Bonneau R."/>
            <person name="Littman D.R."/>
        </authorList>
    </citation>
    <scope>NUCLEOTIDE SEQUENCE [LARGE SCALE GENOMIC DNA]</scope>
    <source>
        <strain evidence="3">BU41712</strain>
    </source>
</reference>
<name>A0AA90UKG4_9BACT</name>
<organism evidence="2 3">
    <name type="scientific">Segatella copri</name>
    <dbReference type="NCBI Taxonomy" id="165179"/>
    <lineage>
        <taxon>Bacteria</taxon>
        <taxon>Pseudomonadati</taxon>
        <taxon>Bacteroidota</taxon>
        <taxon>Bacteroidia</taxon>
        <taxon>Bacteroidales</taxon>
        <taxon>Prevotellaceae</taxon>
        <taxon>Segatella</taxon>
    </lineage>
</organism>
<dbReference type="AlphaFoldDB" id="A0AA90UKG4"/>
<dbReference type="PANTHER" id="PTHR34985">
    <property type="entry name" value="SLR0554 PROTEIN"/>
    <property type="match status" value="1"/>
</dbReference>
<feature type="domain" description="Virulence-associated protein E-like" evidence="1">
    <location>
        <begin position="478"/>
        <end position="695"/>
    </location>
</feature>
<dbReference type="PANTHER" id="PTHR34985:SF1">
    <property type="entry name" value="SLR0554 PROTEIN"/>
    <property type="match status" value="1"/>
</dbReference>
<evidence type="ECO:0000313" key="3">
    <source>
        <dbReference type="Proteomes" id="UP000423156"/>
    </source>
</evidence>
<comment type="caution">
    <text evidence="2">The sequence shown here is derived from an EMBL/GenBank/DDBJ whole genome shotgun (WGS) entry which is preliminary data.</text>
</comment>
<sequence length="811" mass="92737">MAQIKLNNDFPIDIATAHSRMAKKWKNKATTWAKLVERCSETKRTTESVSEYAKMSREEQSSIKDVGGFVGGYLSGGTRKTANVMWRSIATLDIDYGTPDLWDEFTLNFDFAAMLYSTHKHTPENPRYRLVFPLSRQVRPDEYEPLCRMIASKLNIEVFDDTTYQLARLFYYPSTSRDGEYVFEYQDGKACNVDEFLKQYYDYKDVALWPVSSREGDIIVHELKKVGDPTEKPGLIGAFCRAYSIEDAIDTFLPDVYEKTAHDGRYTYINGSVAAGLVCYEGKFAYSNHETDPASKQLCNAFDLCRIHLFGVQDEGTKITDNTRLPSYLKMQDFVAKDKKVRILLTKERQGQADDDFADIEAEEAGDSAVSENTDKWMAELDFDKKGSIKSTASNIIAILENDPRLKNHIWQNLFNGFNYITGGLPWNAEATQWGNTDDANLRIYLDEKYGVTGKDKIKDALVAVVTRHRVHPIRDYLNSLTWDGVPRLDRLIIDYVGAEDNELNRAMTRKHFTAAVARVMNPGCKYDYCLIIAGAEGIGKSTLFNVMGGDWFSDSLVTMEGTKGMEQARNGWVIELPELGSIKRSDVEQVKAYISRQNDMYRPAYGSVMESHPRQCVFCGTTNETYFLKGETGNRRFWVMSVNPELRKHGDPRQAIEADRNQLWAEAVQRYKDGERLYLSEALEAEARKRQGEFNDNQEDPLPGMIQAYLDMKLPTDWSTWDLNRRRAYIKNPDPLDETGTETRTKVCAAEFLSEVLGRDVGSKDYKYEARKVNKVLDELGWQKRPTLTFPIYGKQRAFVRPIEEDDSDL</sequence>
<protein>
    <recommendedName>
        <fullName evidence="1">Virulence-associated protein E-like domain-containing protein</fullName>
    </recommendedName>
</protein>
<accession>A0AA90UKG4</accession>
<dbReference type="Proteomes" id="UP000423156">
    <property type="component" value="Unassembled WGS sequence"/>
</dbReference>
<dbReference type="EMBL" id="VZBZ01000164">
    <property type="protein sequence ID" value="MQN79062.1"/>
    <property type="molecule type" value="Genomic_DNA"/>
</dbReference>
<evidence type="ECO:0000313" key="2">
    <source>
        <dbReference type="EMBL" id="MQN79062.1"/>
    </source>
</evidence>
<dbReference type="Pfam" id="PF05272">
    <property type="entry name" value="VapE-like_dom"/>
    <property type="match status" value="1"/>
</dbReference>
<proteinExistence type="predicted"/>
<dbReference type="InterPro" id="IPR007936">
    <property type="entry name" value="VapE-like_dom"/>
</dbReference>
<evidence type="ECO:0000259" key="1">
    <source>
        <dbReference type="Pfam" id="PF05272"/>
    </source>
</evidence>
<gene>
    <name evidence="2" type="ORF">F7D71_14600</name>
</gene>